<sequence length="957" mass="106457">MASNGGCLRIRGRAKGKTKVEETDYYDDPKDTFPSSGTKRTRESGRLRKLKKATEDGVGQSEVCEPLFVKKLKSNDIGAGSSNANKKVYVNKKKVCASKSEPVNRNPTSQKTTSTYPVLQTRSSPKTLYNTISTLKPTQIACIEQLGFGNLVEFKVDGIPSKLGCYVVDMFDAENKKIKLVEGSLEITKDLISDMLGIRNEGIDIMDEKVNINKEMISSWMEQYDNPKNIKPSDLKDRIRKSNCADLNFKLNFIVLFTSLMGHIKPKGVCDLKNGWEKGQKNNYFRGPLTFLTLAYVDGTKCNSLSVGRKRPPTSVWTYELLSERETEEINSGGFGFGEIEGPFVEQEDPMPDTIEKQRVSFYDLLPMENMEMSSVESGRVSKQGLNKTGGLRTMPFIIANESFERVASVGLKANMILYLKTEYHLSSATGANILFLWGAISGFMPTLGAFLSDSYFGRFGVIGVGSIFSLIGMTSLWLTAVFPAARPFICDLKVGGCAKPTHAQIALLFTSFAIMSIGSGGIRPCSLAFGADQFDRPENPKNAKILQRYFNWYYASVGISVMVSVTVIVYIQTVKGWIVGFGIPAGLMLLSTVMFFLGSSLYVKVKANKSMFSGFFQVISASFKNKHLDFPPENSNRWFHHKKGSKILIPTDKIRFLNKACIVSNPEKDVTPTGEAIDPWRLSTVKQVEEFKSLIKVLPIWSSGIMIAVTVNQHTFPVLQALSMDRQVIGNFKIPPGSFDVFALLTLTIWVALYDQLLVRQFSKFTKLPQGLSLKQRMGIGLFLSCLGMAVSAMVERKRRDAAISQGLSGSPYGVVNMSAFWLVPQYSLLGLAEAFNAIGQIEFYYSQFPKSMASIGVALFALGLAVGNLVGSLIVVVVNGFTKQGGRVSWVANNLNQGRLDYYYWILAILSLVNFFYFLWCSLAYGPCDQPTHWDDEIDQEEHCQKDEQQRLDQH</sequence>
<comment type="similarity">
    <text evidence="6">Belongs to the major facilitator superfamily. Phosphate:H(+) symporter (TC 2.A.1.9) family.</text>
</comment>
<evidence type="ECO:0000313" key="10">
    <source>
        <dbReference type="Proteomes" id="UP000245207"/>
    </source>
</evidence>
<dbReference type="Proteomes" id="UP000245207">
    <property type="component" value="Unassembled WGS sequence"/>
</dbReference>
<comment type="caution">
    <text evidence="9">The sequence shown here is derived from an EMBL/GenBank/DDBJ whole genome shotgun (WGS) entry which is preliminary data.</text>
</comment>
<dbReference type="GO" id="GO:0022857">
    <property type="term" value="F:transmembrane transporter activity"/>
    <property type="evidence" value="ECO:0007669"/>
    <property type="project" value="InterPro"/>
</dbReference>
<dbReference type="GO" id="GO:0016020">
    <property type="term" value="C:membrane"/>
    <property type="evidence" value="ECO:0007669"/>
    <property type="project" value="UniProtKB-SubCell"/>
</dbReference>
<keyword evidence="3 8" id="KW-0812">Transmembrane</keyword>
<name>A0A2U1KM75_ARTAN</name>
<dbReference type="PANTHER" id="PTHR11654">
    <property type="entry name" value="OLIGOPEPTIDE TRANSPORTER-RELATED"/>
    <property type="match status" value="1"/>
</dbReference>
<dbReference type="Gene3D" id="1.20.1250.20">
    <property type="entry name" value="MFS general substrate transporter like domains"/>
    <property type="match status" value="1"/>
</dbReference>
<dbReference type="InterPro" id="IPR018456">
    <property type="entry name" value="PTR2_symporter_CS"/>
</dbReference>
<feature type="transmembrane region" description="Helical" evidence="8">
    <location>
        <begin position="553"/>
        <end position="572"/>
    </location>
</feature>
<feature type="transmembrane region" description="Helical" evidence="8">
    <location>
        <begin position="742"/>
        <end position="759"/>
    </location>
</feature>
<dbReference type="SUPFAM" id="SSF103473">
    <property type="entry name" value="MFS general substrate transporter"/>
    <property type="match status" value="1"/>
</dbReference>
<evidence type="ECO:0000256" key="1">
    <source>
        <dbReference type="ARBA" id="ARBA00004141"/>
    </source>
</evidence>
<feature type="transmembrane region" description="Helical" evidence="8">
    <location>
        <begin position="779"/>
        <end position="796"/>
    </location>
</feature>
<dbReference type="CDD" id="cd17416">
    <property type="entry name" value="MFS_NPF1_2"/>
    <property type="match status" value="1"/>
</dbReference>
<accession>A0A2U1KM75</accession>
<keyword evidence="4 8" id="KW-1133">Transmembrane helix</keyword>
<feature type="transmembrane region" description="Helical" evidence="8">
    <location>
        <begin position="506"/>
        <end position="532"/>
    </location>
</feature>
<dbReference type="STRING" id="35608.A0A2U1KM75"/>
<feature type="transmembrane region" description="Helical" evidence="8">
    <location>
        <begin position="857"/>
        <end position="883"/>
    </location>
</feature>
<organism evidence="9 10">
    <name type="scientific">Artemisia annua</name>
    <name type="common">Sweet wormwood</name>
    <dbReference type="NCBI Taxonomy" id="35608"/>
    <lineage>
        <taxon>Eukaryota</taxon>
        <taxon>Viridiplantae</taxon>
        <taxon>Streptophyta</taxon>
        <taxon>Embryophyta</taxon>
        <taxon>Tracheophyta</taxon>
        <taxon>Spermatophyta</taxon>
        <taxon>Magnoliopsida</taxon>
        <taxon>eudicotyledons</taxon>
        <taxon>Gunneridae</taxon>
        <taxon>Pentapetalae</taxon>
        <taxon>asterids</taxon>
        <taxon>campanulids</taxon>
        <taxon>Asterales</taxon>
        <taxon>Asteraceae</taxon>
        <taxon>Asteroideae</taxon>
        <taxon>Anthemideae</taxon>
        <taxon>Artemisiinae</taxon>
        <taxon>Artemisia</taxon>
    </lineage>
</organism>
<feature type="compositionally biased region" description="Polar residues" evidence="7">
    <location>
        <begin position="101"/>
        <end position="118"/>
    </location>
</feature>
<feature type="transmembrane region" description="Helical" evidence="8">
    <location>
        <begin position="460"/>
        <end position="486"/>
    </location>
</feature>
<dbReference type="PROSITE" id="PS01022">
    <property type="entry name" value="PTR2_1"/>
    <property type="match status" value="1"/>
</dbReference>
<reference evidence="9 10" key="1">
    <citation type="journal article" date="2018" name="Mol. Plant">
        <title>The genome of Artemisia annua provides insight into the evolution of Asteraceae family and artemisinin biosynthesis.</title>
        <authorList>
            <person name="Shen Q."/>
            <person name="Zhang L."/>
            <person name="Liao Z."/>
            <person name="Wang S."/>
            <person name="Yan T."/>
            <person name="Shi P."/>
            <person name="Liu M."/>
            <person name="Fu X."/>
            <person name="Pan Q."/>
            <person name="Wang Y."/>
            <person name="Lv Z."/>
            <person name="Lu X."/>
            <person name="Zhang F."/>
            <person name="Jiang W."/>
            <person name="Ma Y."/>
            <person name="Chen M."/>
            <person name="Hao X."/>
            <person name="Li L."/>
            <person name="Tang Y."/>
            <person name="Lv G."/>
            <person name="Zhou Y."/>
            <person name="Sun X."/>
            <person name="Brodelius P.E."/>
            <person name="Rose J.K.C."/>
            <person name="Tang K."/>
        </authorList>
    </citation>
    <scope>NUCLEOTIDE SEQUENCE [LARGE SCALE GENOMIC DNA]</scope>
    <source>
        <strain evidence="10">cv. Huhao1</strain>
        <tissue evidence="9">Leaf</tissue>
    </source>
</reference>
<feature type="region of interest" description="Disordered" evidence="7">
    <location>
        <begin position="1"/>
        <end position="58"/>
    </location>
</feature>
<keyword evidence="5 8" id="KW-0472">Membrane</keyword>
<feature type="transmembrane region" description="Helical" evidence="8">
    <location>
        <begin position="904"/>
        <end position="922"/>
    </location>
</feature>
<dbReference type="GO" id="GO:0006857">
    <property type="term" value="P:oligopeptide transport"/>
    <property type="evidence" value="ECO:0007669"/>
    <property type="project" value="InterPro"/>
</dbReference>
<evidence type="ECO:0000256" key="6">
    <source>
        <dbReference type="ARBA" id="ARBA00044504"/>
    </source>
</evidence>
<evidence type="ECO:0000256" key="3">
    <source>
        <dbReference type="ARBA" id="ARBA00022692"/>
    </source>
</evidence>
<gene>
    <name evidence="9" type="ORF">CTI12_AA570950</name>
</gene>
<dbReference type="InterPro" id="IPR000109">
    <property type="entry name" value="POT_fam"/>
</dbReference>
<evidence type="ECO:0000256" key="8">
    <source>
        <dbReference type="SAM" id="Phobius"/>
    </source>
</evidence>
<dbReference type="AlphaFoldDB" id="A0A2U1KM75"/>
<feature type="compositionally biased region" description="Basic and acidic residues" evidence="7">
    <location>
        <begin position="18"/>
        <end position="31"/>
    </location>
</feature>
<comment type="similarity">
    <text evidence="2">Belongs to the major facilitator superfamily. Proton-dependent oligopeptide transporter (POT/PTR) (TC 2.A.17) family.</text>
</comment>
<evidence type="ECO:0000256" key="7">
    <source>
        <dbReference type="SAM" id="MobiDB-lite"/>
    </source>
</evidence>
<evidence type="ECO:0000256" key="4">
    <source>
        <dbReference type="ARBA" id="ARBA00022989"/>
    </source>
</evidence>
<comment type="subcellular location">
    <subcellularLocation>
        <location evidence="1">Membrane</location>
        <topology evidence="1">Multi-pass membrane protein</topology>
    </subcellularLocation>
</comment>
<keyword evidence="10" id="KW-1185">Reference proteome</keyword>
<feature type="transmembrane region" description="Helical" evidence="8">
    <location>
        <begin position="578"/>
        <end position="604"/>
    </location>
</feature>
<evidence type="ECO:0000313" key="9">
    <source>
        <dbReference type="EMBL" id="PWA37763.1"/>
    </source>
</evidence>
<feature type="transmembrane region" description="Helical" evidence="8">
    <location>
        <begin position="435"/>
        <end position="453"/>
    </location>
</feature>
<dbReference type="OrthoDB" id="8904098at2759"/>
<feature type="region of interest" description="Disordered" evidence="7">
    <location>
        <begin position="99"/>
        <end position="118"/>
    </location>
</feature>
<proteinExistence type="inferred from homology"/>
<protein>
    <submittedName>
        <fullName evidence="9">Major facilitator superfamily domain, general substrate transporter</fullName>
    </submittedName>
</protein>
<dbReference type="EMBL" id="PKPP01016397">
    <property type="protein sequence ID" value="PWA37763.1"/>
    <property type="molecule type" value="Genomic_DNA"/>
</dbReference>
<dbReference type="Pfam" id="PF00854">
    <property type="entry name" value="PTR2"/>
    <property type="match status" value="1"/>
</dbReference>
<dbReference type="InterPro" id="IPR036259">
    <property type="entry name" value="MFS_trans_sf"/>
</dbReference>
<evidence type="ECO:0000256" key="2">
    <source>
        <dbReference type="ARBA" id="ARBA00005982"/>
    </source>
</evidence>
<evidence type="ECO:0000256" key="5">
    <source>
        <dbReference type="ARBA" id="ARBA00023136"/>
    </source>
</evidence>